<evidence type="ECO:0000256" key="5">
    <source>
        <dbReference type="ARBA" id="ARBA00022989"/>
    </source>
</evidence>
<name>A0A2U3Q839_9BRAD</name>
<dbReference type="InterPro" id="IPR050833">
    <property type="entry name" value="Poly_Biosynth_Transport"/>
</dbReference>
<protein>
    <submittedName>
        <fullName evidence="8">Putative succinoglycan transport protein</fullName>
    </submittedName>
</protein>
<keyword evidence="5 7" id="KW-1133">Transmembrane helix</keyword>
<dbReference type="Proteomes" id="UP000246085">
    <property type="component" value="Chromosome BRAD3257"/>
</dbReference>
<feature type="transmembrane region" description="Helical" evidence="7">
    <location>
        <begin position="51"/>
        <end position="70"/>
    </location>
</feature>
<feature type="transmembrane region" description="Helical" evidence="7">
    <location>
        <begin position="179"/>
        <end position="199"/>
    </location>
</feature>
<dbReference type="KEGG" id="bvz:BRAD3257_6686"/>
<dbReference type="AlphaFoldDB" id="A0A2U3Q839"/>
<gene>
    <name evidence="8" type="ORF">BRAD3257_6686</name>
</gene>
<dbReference type="Pfam" id="PF13440">
    <property type="entry name" value="Polysacc_synt_3"/>
    <property type="match status" value="1"/>
</dbReference>
<evidence type="ECO:0000313" key="8">
    <source>
        <dbReference type="EMBL" id="SPP97577.1"/>
    </source>
</evidence>
<feature type="transmembrane region" description="Helical" evidence="7">
    <location>
        <begin position="21"/>
        <end position="45"/>
    </location>
</feature>
<feature type="transmembrane region" description="Helical" evidence="7">
    <location>
        <begin position="121"/>
        <end position="139"/>
    </location>
</feature>
<keyword evidence="4 7" id="KW-0812">Transmembrane</keyword>
<proteinExistence type="inferred from homology"/>
<feature type="transmembrane region" description="Helical" evidence="7">
    <location>
        <begin position="299"/>
        <end position="320"/>
    </location>
</feature>
<dbReference type="GO" id="GO:0005886">
    <property type="term" value="C:plasma membrane"/>
    <property type="evidence" value="ECO:0007669"/>
    <property type="project" value="UniProtKB-SubCell"/>
</dbReference>
<dbReference type="CDD" id="cd13127">
    <property type="entry name" value="MATE_tuaB_like"/>
    <property type="match status" value="1"/>
</dbReference>
<feature type="transmembrane region" description="Helical" evidence="7">
    <location>
        <begin position="151"/>
        <end position="173"/>
    </location>
</feature>
<evidence type="ECO:0000256" key="3">
    <source>
        <dbReference type="ARBA" id="ARBA00022475"/>
    </source>
</evidence>
<evidence type="ECO:0000313" key="9">
    <source>
        <dbReference type="Proteomes" id="UP000246085"/>
    </source>
</evidence>
<feature type="transmembrane region" description="Helical" evidence="7">
    <location>
        <begin position="453"/>
        <end position="474"/>
    </location>
</feature>
<keyword evidence="3" id="KW-1003">Cell membrane</keyword>
<dbReference type="EMBL" id="LS398110">
    <property type="protein sequence ID" value="SPP97577.1"/>
    <property type="molecule type" value="Genomic_DNA"/>
</dbReference>
<dbReference type="PANTHER" id="PTHR30250">
    <property type="entry name" value="PST FAMILY PREDICTED COLANIC ACID TRANSPORTER"/>
    <property type="match status" value="1"/>
</dbReference>
<reference evidence="8 9" key="1">
    <citation type="submission" date="2018-03" db="EMBL/GenBank/DDBJ databases">
        <authorList>
            <person name="Gully D."/>
        </authorList>
    </citation>
    <scope>NUCLEOTIDE SEQUENCE [LARGE SCALE GENOMIC DNA]</scope>
    <source>
        <strain evidence="8">ORS3257</strain>
    </source>
</reference>
<evidence type="ECO:0000256" key="6">
    <source>
        <dbReference type="ARBA" id="ARBA00023136"/>
    </source>
</evidence>
<organism evidence="8 9">
    <name type="scientific">Bradyrhizobium vignae</name>
    <dbReference type="NCBI Taxonomy" id="1549949"/>
    <lineage>
        <taxon>Bacteria</taxon>
        <taxon>Pseudomonadati</taxon>
        <taxon>Pseudomonadota</taxon>
        <taxon>Alphaproteobacteria</taxon>
        <taxon>Hyphomicrobiales</taxon>
        <taxon>Nitrobacteraceae</taxon>
        <taxon>Bradyrhizobium</taxon>
    </lineage>
</organism>
<dbReference type="PANTHER" id="PTHR30250:SF10">
    <property type="entry name" value="LIPOPOLYSACCHARIDE BIOSYNTHESIS PROTEIN WZXC"/>
    <property type="match status" value="1"/>
</dbReference>
<accession>A0A2U3Q839</accession>
<comment type="similarity">
    <text evidence="2">Belongs to the polysaccharide synthase family.</text>
</comment>
<evidence type="ECO:0000256" key="2">
    <source>
        <dbReference type="ARBA" id="ARBA00007430"/>
    </source>
</evidence>
<sequence>MIELNPRYSEETHARRVRAGAMAAIATQIVRVGTQAGSVIILSRLLTPADFGIFAMASPVLAFAVLFQDLGLGHATVQKDSLSQRDLSSLFWVNLSIGAALALTLVVLSPLVGKFYGEPKLAALTASMSLTLLLSGADVQHLSLLTRQMRFWTLAAIESMAALSGLAASIAMALIYHSYWAILAGSLTSGVVLASGAWLSSGWLPSRPGSIGQSRGMLSFGLGVTGYNLAEFFSRNIDSVLIGQVWGAASLGVYNRAYRLLLFPLQQITNPMVRIMLPTLSSLLNETERYRQSYRRAVLPAYTVVLPGVAFMIATAGPLVETLLGDRWKEVTPVFVGLSVAALLQATNSPANWLFLSQGRSREYMKWGLFVAITSVIAFVCGLHYGPAGVAAAYSVSECLRTPILWWFVGRRGPVGHRDIVQSIAPHLAGAIASIISVHLLRDAMMARLSGDLPTLLACFGLSYAVSLLVIAMFPSARREMYRYVSHGWTKTRVSMRFADN</sequence>
<evidence type="ECO:0000256" key="4">
    <source>
        <dbReference type="ARBA" id="ARBA00022692"/>
    </source>
</evidence>
<keyword evidence="6 7" id="KW-0472">Membrane</keyword>
<feature type="transmembrane region" description="Helical" evidence="7">
    <location>
        <begin position="90"/>
        <end position="109"/>
    </location>
</feature>
<evidence type="ECO:0000256" key="1">
    <source>
        <dbReference type="ARBA" id="ARBA00004651"/>
    </source>
</evidence>
<feature type="transmembrane region" description="Helical" evidence="7">
    <location>
        <begin position="332"/>
        <end position="355"/>
    </location>
</feature>
<feature type="transmembrane region" description="Helical" evidence="7">
    <location>
        <begin position="367"/>
        <end position="385"/>
    </location>
</feature>
<evidence type="ECO:0000256" key="7">
    <source>
        <dbReference type="SAM" id="Phobius"/>
    </source>
</evidence>
<comment type="subcellular location">
    <subcellularLocation>
        <location evidence="1">Cell membrane</location>
        <topology evidence="1">Multi-pass membrane protein</topology>
    </subcellularLocation>
</comment>